<proteinExistence type="predicted"/>
<dbReference type="InterPro" id="IPR011050">
    <property type="entry name" value="Pectin_lyase_fold/virulence"/>
</dbReference>
<reference evidence="3 4" key="1">
    <citation type="submission" date="2018-05" db="EMBL/GenBank/DDBJ databases">
        <title>Marinilabilia rubrum sp. nov., isolated from saltern sediment.</title>
        <authorList>
            <person name="Zhang R."/>
        </authorList>
    </citation>
    <scope>NUCLEOTIDE SEQUENCE [LARGE SCALE GENOMIC DNA]</scope>
    <source>
        <strain evidence="3 4">WTE16</strain>
    </source>
</reference>
<dbReference type="AlphaFoldDB" id="A0A2U2BDS8"/>
<dbReference type="Gene3D" id="2.160.20.10">
    <property type="entry name" value="Single-stranded right-handed beta-helix, Pectin lyase-like"/>
    <property type="match status" value="1"/>
</dbReference>
<dbReference type="InterPro" id="IPR026444">
    <property type="entry name" value="Secre_tail"/>
</dbReference>
<organism evidence="3 4">
    <name type="scientific">Marinilabilia rubra</name>
    <dbReference type="NCBI Taxonomy" id="2162893"/>
    <lineage>
        <taxon>Bacteria</taxon>
        <taxon>Pseudomonadati</taxon>
        <taxon>Bacteroidota</taxon>
        <taxon>Bacteroidia</taxon>
        <taxon>Marinilabiliales</taxon>
        <taxon>Marinilabiliaceae</taxon>
        <taxon>Marinilabilia</taxon>
    </lineage>
</organism>
<dbReference type="Pfam" id="PF18962">
    <property type="entry name" value="Por_Secre_tail"/>
    <property type="match status" value="1"/>
</dbReference>
<name>A0A2U2BDS8_9BACT</name>
<dbReference type="EMBL" id="QEWP01000001">
    <property type="protein sequence ID" value="PWE01226.1"/>
    <property type="molecule type" value="Genomic_DNA"/>
</dbReference>
<dbReference type="SUPFAM" id="SSF51126">
    <property type="entry name" value="Pectin lyase-like"/>
    <property type="match status" value="1"/>
</dbReference>
<sequence>MIPFWNLGFLFEPLKQYPMQSFTSFRTSNLFFIFILLAVITAPVATDAQLIVKVKTSEKGGIAFSDVNNHSTWGTATYDLQKAIDQVASNGGGTIWVAGGTYLPTEYLAAAPDAPNPPLQNPTDLNSPPDERQLSFIMSSGVSVVGGFMGTESSLEERTTDLFASENKVILSGDIGVEGQTEDNVYHVVIFPPESDNTAILKNVEVSGGYADGPDIYFAKTGAGVHIREGGLLKECMVVNNKSEGSGGGVYLYKGGRADSCIIKGNAATVQGGGVYSNLGGTVSKCAIFKNTAGNLTTDGKGGGIFIACDETQEGKLTHSYVFANSSTNKGGGVATYEGGQIINNYIGNNEASGKGGGIFLQLGGLALNNTVVSNKGERGAAVYCNDGGRIYNTVMWGNTTPYSSNRQLSFDDNTSTSQSPLIDFCAIQEGTASPEVDNLIILSSDNSGTENHPEFKNPVSFSGPPSNEQELEEILNSDYQFNLNSALLDAGKTNLSGLPVPDFDLLDVPRITKAVIDIGAIEAEYYNVSGIVNSGNGSITPDGTIKITKGADVEFILTPDMGYEIAGFTINEIDYSDKLTDNDDYSSFIKTGISKDLEAVAEYGVPNNLLFQKEQELKIFPVPVKGKLYIEGISVKALKIISASGQIVFENSNFRQNQINVSELSPGVYFLVVTDTNKKTISRKFLKQ</sequence>
<keyword evidence="4" id="KW-1185">Reference proteome</keyword>
<evidence type="ECO:0000259" key="2">
    <source>
        <dbReference type="Pfam" id="PF18962"/>
    </source>
</evidence>
<dbReference type="InterPro" id="IPR012334">
    <property type="entry name" value="Pectin_lyas_fold"/>
</dbReference>
<evidence type="ECO:0000313" key="3">
    <source>
        <dbReference type="EMBL" id="PWE01226.1"/>
    </source>
</evidence>
<evidence type="ECO:0000256" key="1">
    <source>
        <dbReference type="SAM" id="MobiDB-lite"/>
    </source>
</evidence>
<dbReference type="NCBIfam" id="TIGR04183">
    <property type="entry name" value="Por_Secre_tail"/>
    <property type="match status" value="1"/>
</dbReference>
<protein>
    <recommendedName>
        <fullName evidence="2">Secretion system C-terminal sorting domain-containing protein</fullName>
    </recommendedName>
</protein>
<feature type="domain" description="Secretion system C-terminal sorting" evidence="2">
    <location>
        <begin position="620"/>
        <end position="686"/>
    </location>
</feature>
<dbReference type="Proteomes" id="UP000244956">
    <property type="component" value="Unassembled WGS sequence"/>
</dbReference>
<accession>A0A2U2BDS8</accession>
<feature type="region of interest" description="Disordered" evidence="1">
    <location>
        <begin position="448"/>
        <end position="468"/>
    </location>
</feature>
<evidence type="ECO:0000313" key="4">
    <source>
        <dbReference type="Proteomes" id="UP000244956"/>
    </source>
</evidence>
<gene>
    <name evidence="3" type="ORF">DDZ16_01695</name>
</gene>
<comment type="caution">
    <text evidence="3">The sequence shown here is derived from an EMBL/GenBank/DDBJ whole genome shotgun (WGS) entry which is preliminary data.</text>
</comment>